<dbReference type="Proteomes" id="UP000095283">
    <property type="component" value="Unplaced"/>
</dbReference>
<reference evidence="2" key="1">
    <citation type="submission" date="2016-11" db="UniProtKB">
        <authorList>
            <consortium name="WormBaseParasite"/>
        </authorList>
    </citation>
    <scope>IDENTIFICATION</scope>
</reference>
<organism evidence="1 2">
    <name type="scientific">Heterorhabditis bacteriophora</name>
    <name type="common">Entomopathogenic nematode worm</name>
    <dbReference type="NCBI Taxonomy" id="37862"/>
    <lineage>
        <taxon>Eukaryota</taxon>
        <taxon>Metazoa</taxon>
        <taxon>Ecdysozoa</taxon>
        <taxon>Nematoda</taxon>
        <taxon>Chromadorea</taxon>
        <taxon>Rhabditida</taxon>
        <taxon>Rhabditina</taxon>
        <taxon>Rhabditomorpha</taxon>
        <taxon>Strongyloidea</taxon>
        <taxon>Heterorhabditidae</taxon>
        <taxon>Heterorhabditis</taxon>
    </lineage>
</organism>
<accession>A0A1I7WUZ0</accession>
<proteinExistence type="predicted"/>
<evidence type="ECO:0000313" key="1">
    <source>
        <dbReference type="Proteomes" id="UP000095283"/>
    </source>
</evidence>
<dbReference type="WBParaSite" id="Hba_08972">
    <property type="protein sequence ID" value="Hba_08972"/>
    <property type="gene ID" value="Hba_08972"/>
</dbReference>
<name>A0A1I7WUZ0_HETBA</name>
<keyword evidence="1" id="KW-1185">Reference proteome</keyword>
<protein>
    <submittedName>
        <fullName evidence="2">Phlebovirus_G2 domain-containing protein</fullName>
    </submittedName>
</protein>
<sequence length="150" mass="17319">MTPVLLASIFAVTITGISLKIYTVKIYKNLVYKIKTEYRLTTITCIKIQSYSPVRFANRCLTDADFAMVQCYKDFGNYQSIPIQGAAHLHLLFVNAANPVVIVQRGSIYLRLYMTIKQRQTHNFVMLRYTLPDPMKLKEHNQQNSTPLLR</sequence>
<dbReference type="AlphaFoldDB" id="A0A1I7WUZ0"/>
<evidence type="ECO:0000313" key="2">
    <source>
        <dbReference type="WBParaSite" id="Hba_08972"/>
    </source>
</evidence>